<feature type="transmembrane region" description="Helical" evidence="3">
    <location>
        <begin position="266"/>
        <end position="289"/>
    </location>
</feature>
<dbReference type="PANTHER" id="PTHR11481:SF64">
    <property type="entry name" value="FC RECEPTOR-LIKE PROTEIN 4"/>
    <property type="match status" value="1"/>
</dbReference>
<dbReference type="InterPro" id="IPR003599">
    <property type="entry name" value="Ig_sub"/>
</dbReference>
<dbReference type="GO" id="GO:0004888">
    <property type="term" value="F:transmembrane signaling receptor activity"/>
    <property type="evidence" value="ECO:0007669"/>
    <property type="project" value="TreeGrafter"/>
</dbReference>
<feature type="domain" description="Ig-like" evidence="4">
    <location>
        <begin position="157"/>
        <end position="242"/>
    </location>
</feature>
<dbReference type="InterPro" id="IPR036179">
    <property type="entry name" value="Ig-like_dom_sf"/>
</dbReference>
<dbReference type="SUPFAM" id="SSF48726">
    <property type="entry name" value="Immunoglobulin"/>
    <property type="match status" value="3"/>
</dbReference>
<feature type="domain" description="Ig-like" evidence="4">
    <location>
        <begin position="69"/>
        <end position="132"/>
    </location>
</feature>
<dbReference type="Proteomes" id="UP000283210">
    <property type="component" value="Chromosome 18"/>
</dbReference>
<evidence type="ECO:0000256" key="2">
    <source>
        <dbReference type="ARBA" id="ARBA00023157"/>
    </source>
</evidence>
<evidence type="ECO:0000256" key="1">
    <source>
        <dbReference type="ARBA" id="ARBA00022729"/>
    </source>
</evidence>
<dbReference type="AlphaFoldDB" id="A0A437CC45"/>
<dbReference type="PANTHER" id="PTHR11481">
    <property type="entry name" value="IMMUNOGLOBULIN FC RECEPTOR"/>
    <property type="match status" value="1"/>
</dbReference>
<evidence type="ECO:0000313" key="5">
    <source>
        <dbReference type="EMBL" id="RVE60379.1"/>
    </source>
</evidence>
<dbReference type="InterPro" id="IPR007110">
    <property type="entry name" value="Ig-like_dom"/>
</dbReference>
<dbReference type="SMART" id="SM00409">
    <property type="entry name" value="IG"/>
    <property type="match status" value="2"/>
</dbReference>
<dbReference type="OrthoDB" id="6151406at2759"/>
<keyword evidence="3" id="KW-0812">Transmembrane</keyword>
<evidence type="ECO:0000259" key="4">
    <source>
        <dbReference type="PROSITE" id="PS50835"/>
    </source>
</evidence>
<dbReference type="InterPro" id="IPR013783">
    <property type="entry name" value="Ig-like_fold"/>
</dbReference>
<proteinExistence type="predicted"/>
<dbReference type="GO" id="GO:0009897">
    <property type="term" value="C:external side of plasma membrane"/>
    <property type="evidence" value="ECO:0007669"/>
    <property type="project" value="TreeGrafter"/>
</dbReference>
<dbReference type="InterPro" id="IPR050488">
    <property type="entry name" value="Ig_Fc_receptor"/>
</dbReference>
<dbReference type="EMBL" id="CM012454">
    <property type="protein sequence ID" value="RVE60379.1"/>
    <property type="molecule type" value="Genomic_DNA"/>
</dbReference>
<dbReference type="GO" id="GO:0007166">
    <property type="term" value="P:cell surface receptor signaling pathway"/>
    <property type="evidence" value="ECO:0007669"/>
    <property type="project" value="TreeGrafter"/>
</dbReference>
<organism evidence="5 6">
    <name type="scientific">Oryzias javanicus</name>
    <name type="common">Javanese ricefish</name>
    <name type="synonym">Aplocheilus javanicus</name>
    <dbReference type="NCBI Taxonomy" id="123683"/>
    <lineage>
        <taxon>Eukaryota</taxon>
        <taxon>Metazoa</taxon>
        <taxon>Chordata</taxon>
        <taxon>Craniata</taxon>
        <taxon>Vertebrata</taxon>
        <taxon>Euteleostomi</taxon>
        <taxon>Actinopterygii</taxon>
        <taxon>Neopterygii</taxon>
        <taxon>Teleostei</taxon>
        <taxon>Neoteleostei</taxon>
        <taxon>Acanthomorphata</taxon>
        <taxon>Ovalentaria</taxon>
        <taxon>Atherinomorphae</taxon>
        <taxon>Beloniformes</taxon>
        <taxon>Adrianichthyidae</taxon>
        <taxon>Oryziinae</taxon>
        <taxon>Oryzias</taxon>
    </lineage>
</organism>
<accession>A0A437CC45</accession>
<reference evidence="5 6" key="2">
    <citation type="submission" date="2019-01" db="EMBL/GenBank/DDBJ databases">
        <title>A chromosome length genome reference of the Java medaka (oryzias javanicus).</title>
        <authorList>
            <person name="Herpin A."/>
            <person name="Takehana Y."/>
            <person name="Naruse K."/>
            <person name="Ansai S."/>
            <person name="Kawaguchi M."/>
        </authorList>
    </citation>
    <scope>NUCLEOTIDE SEQUENCE [LARGE SCALE GENOMIC DNA]</scope>
    <source>
        <strain evidence="5">RS831</strain>
        <tissue evidence="5">Whole body</tissue>
    </source>
</reference>
<gene>
    <name evidence="5" type="ORF">OJAV_G00180270</name>
</gene>
<dbReference type="PROSITE" id="PS50835">
    <property type="entry name" value="IG_LIKE"/>
    <property type="match status" value="2"/>
</dbReference>
<dbReference type="GO" id="GO:0006955">
    <property type="term" value="P:immune response"/>
    <property type="evidence" value="ECO:0007669"/>
    <property type="project" value="TreeGrafter"/>
</dbReference>
<dbReference type="Gene3D" id="2.60.40.10">
    <property type="entry name" value="Immunoglobulins"/>
    <property type="match status" value="3"/>
</dbReference>
<keyword evidence="6" id="KW-1185">Reference proteome</keyword>
<keyword evidence="1" id="KW-0732">Signal</keyword>
<reference evidence="5 6" key="1">
    <citation type="submission" date="2018-11" db="EMBL/GenBank/DDBJ databases">
        <authorList>
            <person name="Lopez-Roques C."/>
            <person name="Donnadieu C."/>
            <person name="Bouchez O."/>
            <person name="Klopp C."/>
            <person name="Cabau C."/>
            <person name="Zahm M."/>
        </authorList>
    </citation>
    <scope>NUCLEOTIDE SEQUENCE [LARGE SCALE GENOMIC DNA]</scope>
    <source>
        <strain evidence="5">RS831</strain>
        <tissue evidence="5">Whole body</tissue>
    </source>
</reference>
<evidence type="ECO:0000256" key="3">
    <source>
        <dbReference type="SAM" id="Phobius"/>
    </source>
</evidence>
<keyword evidence="3" id="KW-0472">Membrane</keyword>
<keyword evidence="2" id="KW-1015">Disulfide bond</keyword>
<sequence length="402" mass="46047">MNEGRAVDWKYKFNKDGQTFHDYHINSIFTLNHLYKEDSDVYQCCGRWKDSDYTKCSNTFSIQVSADRPRARLTAGTTTVSVGDRVTLICSVDQSDGWKYEWFRRTSTISKYRINDGENGEIRVSQGGIYSCGGFRGEPAFYSDTSDEVNINITFSNKVIVTQKPSWSQMFRGETITLTCEVQGGEGVQWEYEWRTPQSQTSWRYYKDRTITASISGEYSCRSRPINDSFSSTNWSEAVRLSVSVFTDFIDPITIDAASGPGRSSYFVLVVALTSVLLVIFLFMTWYFCNRSRDSAIIRSQINHQNTVADHNEAQYRNNIVLLHGPEEIQNDQEDVNTGESRMITYSSMRLKTFTKKKRQKPAENTVYSDVKTGASADVSHLYAEVKKTNRSESSLHLWNFN</sequence>
<evidence type="ECO:0000313" key="6">
    <source>
        <dbReference type="Proteomes" id="UP000283210"/>
    </source>
</evidence>
<name>A0A437CC45_ORYJA</name>
<keyword evidence="3" id="KW-1133">Transmembrane helix</keyword>
<protein>
    <recommendedName>
        <fullName evidence="4">Ig-like domain-containing protein</fullName>
    </recommendedName>
</protein>